<dbReference type="AlphaFoldDB" id="A0A9J6AU54"/>
<organism evidence="1 2">
    <name type="scientific">Solanum commersonii</name>
    <name type="common">Commerson's wild potato</name>
    <name type="synonym">Commerson's nightshade</name>
    <dbReference type="NCBI Taxonomy" id="4109"/>
    <lineage>
        <taxon>Eukaryota</taxon>
        <taxon>Viridiplantae</taxon>
        <taxon>Streptophyta</taxon>
        <taxon>Embryophyta</taxon>
        <taxon>Tracheophyta</taxon>
        <taxon>Spermatophyta</taxon>
        <taxon>Magnoliopsida</taxon>
        <taxon>eudicotyledons</taxon>
        <taxon>Gunneridae</taxon>
        <taxon>Pentapetalae</taxon>
        <taxon>asterids</taxon>
        <taxon>lamiids</taxon>
        <taxon>Solanales</taxon>
        <taxon>Solanaceae</taxon>
        <taxon>Solanoideae</taxon>
        <taxon>Solaneae</taxon>
        <taxon>Solanum</taxon>
    </lineage>
</organism>
<protein>
    <submittedName>
        <fullName evidence="1">Uncharacterized protein</fullName>
    </submittedName>
</protein>
<dbReference type="EMBL" id="JACXVP010000002">
    <property type="protein sequence ID" value="KAG5627687.1"/>
    <property type="molecule type" value="Genomic_DNA"/>
</dbReference>
<keyword evidence="2" id="KW-1185">Reference proteome</keyword>
<name>A0A9J6AU54_SOLCO</name>
<reference evidence="1 2" key="1">
    <citation type="submission" date="2020-09" db="EMBL/GenBank/DDBJ databases">
        <title>De no assembly of potato wild relative species, Solanum commersonii.</title>
        <authorList>
            <person name="Cho K."/>
        </authorList>
    </citation>
    <scope>NUCLEOTIDE SEQUENCE [LARGE SCALE GENOMIC DNA]</scope>
    <source>
        <strain evidence="1">LZ3.2</strain>
        <tissue evidence="1">Leaf</tissue>
    </source>
</reference>
<accession>A0A9J6AU54</accession>
<proteinExistence type="predicted"/>
<evidence type="ECO:0000313" key="2">
    <source>
        <dbReference type="Proteomes" id="UP000824120"/>
    </source>
</evidence>
<dbReference type="Proteomes" id="UP000824120">
    <property type="component" value="Chromosome 2"/>
</dbReference>
<comment type="caution">
    <text evidence="1">The sequence shown here is derived from an EMBL/GenBank/DDBJ whole genome shotgun (WGS) entry which is preliminary data.</text>
</comment>
<evidence type="ECO:0000313" key="1">
    <source>
        <dbReference type="EMBL" id="KAG5627687.1"/>
    </source>
</evidence>
<sequence>MHRTTRPHDLFRRCNNPEAAVYECWTAQGWNLSFRRHLNDWEINRVASMLHELEGFTGTSSVADFLRWKHSKDGSFSLKRAYEIGNAQQNKNQLLLWNNVWKNIAPTKVKYFI</sequence>
<gene>
    <name evidence="1" type="ORF">H5410_012905</name>
</gene>